<keyword evidence="4" id="KW-1185">Reference proteome</keyword>
<evidence type="ECO:0000256" key="1">
    <source>
        <dbReference type="SAM" id="MobiDB-lite"/>
    </source>
</evidence>
<accession>A0A2T2PAV7</accession>
<reference evidence="3 4" key="1">
    <citation type="journal article" date="2018" name="Front. Microbiol.">
        <title>Genome-Wide Analysis of Corynespora cassiicola Leaf Fall Disease Putative Effectors.</title>
        <authorList>
            <person name="Lopez D."/>
            <person name="Ribeiro S."/>
            <person name="Label P."/>
            <person name="Fumanal B."/>
            <person name="Venisse J.S."/>
            <person name="Kohler A."/>
            <person name="de Oliveira R.R."/>
            <person name="Labutti K."/>
            <person name="Lipzen A."/>
            <person name="Lail K."/>
            <person name="Bauer D."/>
            <person name="Ohm R.A."/>
            <person name="Barry K.W."/>
            <person name="Spatafora J."/>
            <person name="Grigoriev I.V."/>
            <person name="Martin F.M."/>
            <person name="Pujade-Renaud V."/>
        </authorList>
    </citation>
    <scope>NUCLEOTIDE SEQUENCE [LARGE SCALE GENOMIC DNA]</scope>
    <source>
        <strain evidence="3 4">Philippines</strain>
    </source>
</reference>
<dbReference type="EMBL" id="KZ678128">
    <property type="protein sequence ID" value="PSN74802.1"/>
    <property type="molecule type" value="Genomic_DNA"/>
</dbReference>
<feature type="region of interest" description="Disordered" evidence="1">
    <location>
        <begin position="48"/>
        <end position="151"/>
    </location>
</feature>
<dbReference type="AlphaFoldDB" id="A0A2T2PAV7"/>
<feature type="signal peptide" evidence="2">
    <location>
        <begin position="1"/>
        <end position="16"/>
    </location>
</feature>
<proteinExistence type="predicted"/>
<name>A0A2T2PAV7_CORCC</name>
<feature type="compositionally biased region" description="Basic and acidic residues" evidence="1">
    <location>
        <begin position="48"/>
        <end position="63"/>
    </location>
</feature>
<evidence type="ECO:0000313" key="3">
    <source>
        <dbReference type="EMBL" id="PSN74802.1"/>
    </source>
</evidence>
<organism evidence="3 4">
    <name type="scientific">Corynespora cassiicola Philippines</name>
    <dbReference type="NCBI Taxonomy" id="1448308"/>
    <lineage>
        <taxon>Eukaryota</taxon>
        <taxon>Fungi</taxon>
        <taxon>Dikarya</taxon>
        <taxon>Ascomycota</taxon>
        <taxon>Pezizomycotina</taxon>
        <taxon>Dothideomycetes</taxon>
        <taxon>Pleosporomycetidae</taxon>
        <taxon>Pleosporales</taxon>
        <taxon>Corynesporascaceae</taxon>
        <taxon>Corynespora</taxon>
    </lineage>
</organism>
<sequence>MRSALIVMALALSAFAAPLPAEQARDTIAMHERNYRISGSDSAELYVREEESEVLPRDVEAREAAPGTYRPADRREAKPGTYRPADRREAKPGTYRPADRREAKPGTYRPADRRDASPQGGLRVGFDERDASPQGGLRVGFDERDAEPEEY</sequence>
<gene>
    <name evidence="3" type="ORF">BS50DRAFT_24207</name>
</gene>
<feature type="compositionally biased region" description="Basic and acidic residues" evidence="1">
    <location>
        <begin position="71"/>
        <end position="116"/>
    </location>
</feature>
<evidence type="ECO:0000313" key="4">
    <source>
        <dbReference type="Proteomes" id="UP000240883"/>
    </source>
</evidence>
<evidence type="ECO:0000256" key="2">
    <source>
        <dbReference type="SAM" id="SignalP"/>
    </source>
</evidence>
<feature type="chain" id="PRO_5015648238" evidence="2">
    <location>
        <begin position="17"/>
        <end position="151"/>
    </location>
</feature>
<dbReference type="Proteomes" id="UP000240883">
    <property type="component" value="Unassembled WGS sequence"/>
</dbReference>
<protein>
    <submittedName>
        <fullName evidence="3">Uncharacterized protein</fullName>
    </submittedName>
</protein>
<keyword evidence="2" id="KW-0732">Signal</keyword>